<reference evidence="9" key="1">
    <citation type="submission" date="2022-12" db="EMBL/GenBank/DDBJ databases">
        <title>Draft genome assemblies for two species of Escallonia (Escalloniales).</title>
        <authorList>
            <person name="Chanderbali A."/>
            <person name="Dervinis C."/>
            <person name="Anghel I."/>
            <person name="Soltis D."/>
            <person name="Soltis P."/>
            <person name="Zapata F."/>
        </authorList>
    </citation>
    <scope>NUCLEOTIDE SEQUENCE</scope>
    <source>
        <strain evidence="9">UCBG92.1500</strain>
        <tissue evidence="9">Leaf</tissue>
    </source>
</reference>
<dbReference type="EMBL" id="JAVXUO010000452">
    <property type="protein sequence ID" value="KAK2991927.1"/>
    <property type="molecule type" value="Genomic_DNA"/>
</dbReference>
<dbReference type="Proteomes" id="UP001187471">
    <property type="component" value="Unassembled WGS sequence"/>
</dbReference>
<evidence type="ECO:0000256" key="5">
    <source>
        <dbReference type="ARBA" id="ARBA00023163"/>
    </source>
</evidence>
<feature type="domain" description="AP2/ERF" evidence="8">
    <location>
        <begin position="50"/>
        <end position="111"/>
    </location>
</feature>
<dbReference type="GO" id="GO:0005634">
    <property type="term" value="C:nucleus"/>
    <property type="evidence" value="ECO:0007669"/>
    <property type="project" value="UniProtKB-SubCell"/>
</dbReference>
<evidence type="ECO:0000313" key="9">
    <source>
        <dbReference type="EMBL" id="KAK2991927.1"/>
    </source>
</evidence>
<evidence type="ECO:0000256" key="3">
    <source>
        <dbReference type="ARBA" id="ARBA00023125"/>
    </source>
</evidence>
<protein>
    <recommendedName>
        <fullName evidence="8">AP2/ERF domain-containing protein</fullName>
    </recommendedName>
</protein>
<keyword evidence="5" id="KW-0804">Transcription</keyword>
<keyword evidence="3" id="KW-0238">DNA-binding</keyword>
<organism evidence="9 10">
    <name type="scientific">Escallonia rubra</name>
    <dbReference type="NCBI Taxonomy" id="112253"/>
    <lineage>
        <taxon>Eukaryota</taxon>
        <taxon>Viridiplantae</taxon>
        <taxon>Streptophyta</taxon>
        <taxon>Embryophyta</taxon>
        <taxon>Tracheophyta</taxon>
        <taxon>Spermatophyta</taxon>
        <taxon>Magnoliopsida</taxon>
        <taxon>eudicotyledons</taxon>
        <taxon>Gunneridae</taxon>
        <taxon>Pentapetalae</taxon>
        <taxon>asterids</taxon>
        <taxon>campanulids</taxon>
        <taxon>Escalloniales</taxon>
        <taxon>Escalloniaceae</taxon>
        <taxon>Escallonia</taxon>
    </lineage>
</organism>
<sequence length="307" mass="34946">MSFSILQKRKSFDSLSLGNRVDLVIKNSTSTSSKIGGLFSRSLLDLHHKRQRYAIGGCRKWGKWVSKIRVPATQERLWLGSYFRPEAAAVAHDIASNCLRRASSLVKLNFSAMLPAARLRWDMSSTSIQTTALDAGMATDVDARYPVLKLSRGGSNKERQVECKIRQHIEEDDDIKVARTQLDHFQSLPWDLDLLKFYAHAHISHPRRSSATKGSYESIFVKSLSRKSNLVNSEFLLGNKKNELTRVGKGLEKIGKGLIMLILRENWFKKKVKAWHKAIQKRTNIGLEVPKAERSLMKFEKIPRTDL</sequence>
<comment type="similarity">
    <text evidence="7">Belongs to the AP2/ERF transcription factor family. ERF subfamily.</text>
</comment>
<dbReference type="InterPro" id="IPR001471">
    <property type="entry name" value="AP2/ERF_dom"/>
</dbReference>
<comment type="subcellular location">
    <subcellularLocation>
        <location evidence="1">Nucleus</location>
    </subcellularLocation>
</comment>
<dbReference type="AlphaFoldDB" id="A0AA88RMA8"/>
<keyword evidence="2" id="KW-0805">Transcription regulation</keyword>
<keyword evidence="4" id="KW-0010">Activator</keyword>
<dbReference type="SMART" id="SM00380">
    <property type="entry name" value="AP2"/>
    <property type="match status" value="1"/>
</dbReference>
<comment type="caution">
    <text evidence="9">The sequence shown here is derived from an EMBL/GenBank/DDBJ whole genome shotgun (WGS) entry which is preliminary data.</text>
</comment>
<dbReference type="InterPro" id="IPR036955">
    <property type="entry name" value="AP2/ERF_dom_sf"/>
</dbReference>
<name>A0AA88RMA8_9ASTE</name>
<keyword evidence="6" id="KW-0539">Nucleus</keyword>
<dbReference type="Gene3D" id="3.30.730.10">
    <property type="entry name" value="AP2/ERF domain"/>
    <property type="match status" value="1"/>
</dbReference>
<evidence type="ECO:0000256" key="2">
    <source>
        <dbReference type="ARBA" id="ARBA00023015"/>
    </source>
</evidence>
<dbReference type="InterPro" id="IPR016177">
    <property type="entry name" value="DNA-bd_dom_sf"/>
</dbReference>
<dbReference type="GO" id="GO:0003677">
    <property type="term" value="F:DNA binding"/>
    <property type="evidence" value="ECO:0007669"/>
    <property type="project" value="UniProtKB-KW"/>
</dbReference>
<dbReference type="PANTHER" id="PTHR31985:SF45">
    <property type="entry name" value="ETHYLENE-RESPONSIVE TRANSCRIPTION FACTOR ERF020"/>
    <property type="match status" value="1"/>
</dbReference>
<evidence type="ECO:0000256" key="6">
    <source>
        <dbReference type="ARBA" id="ARBA00023242"/>
    </source>
</evidence>
<dbReference type="PROSITE" id="PS51032">
    <property type="entry name" value="AP2_ERF"/>
    <property type="match status" value="1"/>
</dbReference>
<keyword evidence="10" id="KW-1185">Reference proteome</keyword>
<proteinExistence type="inferred from homology"/>
<dbReference type="CDD" id="cd00018">
    <property type="entry name" value="AP2"/>
    <property type="match status" value="1"/>
</dbReference>
<dbReference type="PANTHER" id="PTHR31985">
    <property type="entry name" value="ETHYLENE-RESPONSIVE TRANSCRIPTION FACTOR ERF042-RELATED"/>
    <property type="match status" value="1"/>
</dbReference>
<evidence type="ECO:0000256" key="1">
    <source>
        <dbReference type="ARBA" id="ARBA00004123"/>
    </source>
</evidence>
<dbReference type="SUPFAM" id="SSF54171">
    <property type="entry name" value="DNA-binding domain"/>
    <property type="match status" value="1"/>
</dbReference>
<evidence type="ECO:0000256" key="7">
    <source>
        <dbReference type="ARBA" id="ARBA00024343"/>
    </source>
</evidence>
<evidence type="ECO:0000313" key="10">
    <source>
        <dbReference type="Proteomes" id="UP001187471"/>
    </source>
</evidence>
<dbReference type="InterPro" id="IPR051032">
    <property type="entry name" value="AP2/ERF_TF_ERF_subfamily"/>
</dbReference>
<evidence type="ECO:0000256" key="4">
    <source>
        <dbReference type="ARBA" id="ARBA00023159"/>
    </source>
</evidence>
<dbReference type="GO" id="GO:0003700">
    <property type="term" value="F:DNA-binding transcription factor activity"/>
    <property type="evidence" value="ECO:0007669"/>
    <property type="project" value="InterPro"/>
</dbReference>
<evidence type="ECO:0000259" key="8">
    <source>
        <dbReference type="PROSITE" id="PS51032"/>
    </source>
</evidence>
<accession>A0AA88RMA8</accession>
<gene>
    <name evidence="9" type="ORF">RJ640_006104</name>
</gene>